<dbReference type="Pfam" id="PF21088">
    <property type="entry name" value="MS_channel_1st"/>
    <property type="match status" value="1"/>
</dbReference>
<dbReference type="Pfam" id="PF05552">
    <property type="entry name" value="MS_channel_1st_1"/>
    <property type="match status" value="1"/>
</dbReference>
<dbReference type="GO" id="GO:0005886">
    <property type="term" value="C:plasma membrane"/>
    <property type="evidence" value="ECO:0007669"/>
    <property type="project" value="UniProtKB-SubCell"/>
</dbReference>
<keyword evidence="6 7" id="KW-0472">Membrane</keyword>
<dbReference type="InterPro" id="IPR023408">
    <property type="entry name" value="MscS_beta-dom_sf"/>
</dbReference>
<feature type="domain" description="Mechanosensitive ion channel MscS" evidence="8">
    <location>
        <begin position="110"/>
        <end position="175"/>
    </location>
</feature>
<dbReference type="GO" id="GO:0008381">
    <property type="term" value="F:mechanosensitive monoatomic ion channel activity"/>
    <property type="evidence" value="ECO:0007669"/>
    <property type="project" value="InterPro"/>
</dbReference>
<dbReference type="PANTHER" id="PTHR30221:SF1">
    <property type="entry name" value="SMALL-CONDUCTANCE MECHANOSENSITIVE CHANNEL"/>
    <property type="match status" value="1"/>
</dbReference>
<accession>A0A967AJW0</accession>
<dbReference type="SUPFAM" id="SSF82689">
    <property type="entry name" value="Mechanosensitive channel protein MscS (YggB), C-terminal domain"/>
    <property type="match status" value="1"/>
</dbReference>
<dbReference type="Gene3D" id="2.30.30.60">
    <property type="match status" value="1"/>
</dbReference>
<evidence type="ECO:0000256" key="7">
    <source>
        <dbReference type="SAM" id="Phobius"/>
    </source>
</evidence>
<dbReference type="AlphaFoldDB" id="A0A967AJW0"/>
<dbReference type="Proteomes" id="UP000643701">
    <property type="component" value="Unassembled WGS sequence"/>
</dbReference>
<evidence type="ECO:0000313" key="12">
    <source>
        <dbReference type="Proteomes" id="UP000643701"/>
    </source>
</evidence>
<keyword evidence="5 7" id="KW-1133">Transmembrane helix</keyword>
<reference evidence="11" key="1">
    <citation type="submission" date="2020-03" db="EMBL/GenBank/DDBJ databases">
        <title>Psychroflexus Maritimus sp. nov., isolate from marine sediment.</title>
        <authorList>
            <person name="Zhong Y.-L."/>
        </authorList>
    </citation>
    <scope>NUCLEOTIDE SEQUENCE</scope>
    <source>
        <strain evidence="11">C1</strain>
    </source>
</reference>
<dbReference type="InterPro" id="IPR010920">
    <property type="entry name" value="LSM_dom_sf"/>
</dbReference>
<sequence>MEEININYITETIEHFGRQIITFLPGVVAAIVTLIVGLWLANVLTKRVRVILERRKVDPTIRGFVINLISVVLKVLVFVIVITELGVETTSLAALIGAAGLAIGLSLQGSLSNFAGGVLILLMKPFRVDDFIEAQGVSGTIKEISIFYTHLITINNQRIVIPNGQLSNNKVINFSSEDTRRNNMIIGISYDSNIGVARETLLKIVNEHDKILSEPAPEVFVNELADSSVNLSLRFWTKTDDFWPTHFFVLEQAKLQLEQAGCSIPFPQRDVHLYKTE</sequence>
<keyword evidence="12" id="KW-1185">Reference proteome</keyword>
<dbReference type="SUPFAM" id="SSF82861">
    <property type="entry name" value="Mechanosensitive channel protein MscS (YggB), transmembrane region"/>
    <property type="match status" value="1"/>
</dbReference>
<evidence type="ECO:0000259" key="9">
    <source>
        <dbReference type="Pfam" id="PF21082"/>
    </source>
</evidence>
<feature type="transmembrane region" description="Helical" evidence="7">
    <location>
        <begin position="64"/>
        <end position="82"/>
    </location>
</feature>
<dbReference type="EMBL" id="JAANAS010000040">
    <property type="protein sequence ID" value="NGZ89714.1"/>
    <property type="molecule type" value="Genomic_DNA"/>
</dbReference>
<dbReference type="InterPro" id="IPR049278">
    <property type="entry name" value="MS_channel_C"/>
</dbReference>
<comment type="similarity">
    <text evidence="2">Belongs to the MscS (TC 1.A.23) family.</text>
</comment>
<dbReference type="Pfam" id="PF21082">
    <property type="entry name" value="MS_channel_3rd"/>
    <property type="match status" value="1"/>
</dbReference>
<comment type="subcellular location">
    <subcellularLocation>
        <location evidence="1">Cell membrane</location>
        <topology evidence="1">Multi-pass membrane protein</topology>
    </subcellularLocation>
</comment>
<dbReference type="Pfam" id="PF00924">
    <property type="entry name" value="MS_channel_2nd"/>
    <property type="match status" value="1"/>
</dbReference>
<feature type="domain" description="Mechanosensitive ion channel transmembrane helices 2/3" evidence="10">
    <location>
        <begin position="67"/>
        <end position="108"/>
    </location>
</feature>
<comment type="caution">
    <text evidence="11">The sequence shown here is derived from an EMBL/GenBank/DDBJ whole genome shotgun (WGS) entry which is preliminary data.</text>
</comment>
<dbReference type="InterPro" id="IPR008910">
    <property type="entry name" value="MSC_TM_helix"/>
</dbReference>
<dbReference type="InterPro" id="IPR011014">
    <property type="entry name" value="MscS_channel_TM-2"/>
</dbReference>
<evidence type="ECO:0000259" key="8">
    <source>
        <dbReference type="Pfam" id="PF00924"/>
    </source>
</evidence>
<dbReference type="Gene3D" id="3.30.70.100">
    <property type="match status" value="1"/>
</dbReference>
<evidence type="ECO:0000256" key="2">
    <source>
        <dbReference type="ARBA" id="ARBA00008017"/>
    </source>
</evidence>
<evidence type="ECO:0000256" key="5">
    <source>
        <dbReference type="ARBA" id="ARBA00022989"/>
    </source>
</evidence>
<evidence type="ECO:0000256" key="1">
    <source>
        <dbReference type="ARBA" id="ARBA00004651"/>
    </source>
</evidence>
<evidence type="ECO:0000256" key="4">
    <source>
        <dbReference type="ARBA" id="ARBA00022692"/>
    </source>
</evidence>
<gene>
    <name evidence="11" type="ORF">G7034_05555</name>
</gene>
<feature type="transmembrane region" description="Helical" evidence="7">
    <location>
        <begin position="94"/>
        <end position="122"/>
    </location>
</feature>
<name>A0A967AJW0_9FLAO</name>
<evidence type="ECO:0000256" key="3">
    <source>
        <dbReference type="ARBA" id="ARBA00022475"/>
    </source>
</evidence>
<feature type="domain" description="Mechanosensitive ion channel MscS C-terminal" evidence="9">
    <location>
        <begin position="183"/>
        <end position="263"/>
    </location>
</feature>
<dbReference type="InterPro" id="IPR006685">
    <property type="entry name" value="MscS_channel_2nd"/>
</dbReference>
<dbReference type="RefSeq" id="WP_166399977.1">
    <property type="nucleotide sequence ID" value="NZ_JAANAS010000040.1"/>
</dbReference>
<evidence type="ECO:0000259" key="10">
    <source>
        <dbReference type="Pfam" id="PF21088"/>
    </source>
</evidence>
<keyword evidence="3" id="KW-1003">Cell membrane</keyword>
<proteinExistence type="inferred from homology"/>
<protein>
    <submittedName>
        <fullName evidence="11">Mechanosensitive ion channel</fullName>
    </submittedName>
</protein>
<feature type="transmembrane region" description="Helical" evidence="7">
    <location>
        <begin position="20"/>
        <end position="44"/>
    </location>
</feature>
<keyword evidence="4 7" id="KW-0812">Transmembrane</keyword>
<dbReference type="InterPro" id="IPR045275">
    <property type="entry name" value="MscS_archaea/bacteria_type"/>
</dbReference>
<organism evidence="11 12">
    <name type="scientific">Psychroflexus maritimus</name>
    <dbReference type="NCBI Taxonomy" id="2714865"/>
    <lineage>
        <taxon>Bacteria</taxon>
        <taxon>Pseudomonadati</taxon>
        <taxon>Bacteroidota</taxon>
        <taxon>Flavobacteriia</taxon>
        <taxon>Flavobacteriales</taxon>
        <taxon>Flavobacteriaceae</taxon>
        <taxon>Psychroflexus</taxon>
    </lineage>
</organism>
<dbReference type="InterPro" id="IPR011066">
    <property type="entry name" value="MscS_channel_C_sf"/>
</dbReference>
<evidence type="ECO:0000256" key="6">
    <source>
        <dbReference type="ARBA" id="ARBA00023136"/>
    </source>
</evidence>
<dbReference type="SUPFAM" id="SSF50182">
    <property type="entry name" value="Sm-like ribonucleoproteins"/>
    <property type="match status" value="1"/>
</dbReference>
<dbReference type="Gene3D" id="1.10.287.1260">
    <property type="match status" value="1"/>
</dbReference>
<dbReference type="InterPro" id="IPR049142">
    <property type="entry name" value="MS_channel_1st"/>
</dbReference>
<dbReference type="PANTHER" id="PTHR30221">
    <property type="entry name" value="SMALL-CONDUCTANCE MECHANOSENSITIVE CHANNEL"/>
    <property type="match status" value="1"/>
</dbReference>
<evidence type="ECO:0000313" key="11">
    <source>
        <dbReference type="EMBL" id="NGZ89714.1"/>
    </source>
</evidence>